<gene>
    <name evidence="1" type="ORF">HNR25_004607</name>
</gene>
<proteinExistence type="predicted"/>
<dbReference type="AlphaFoldDB" id="A0A841ECY6"/>
<comment type="caution">
    <text evidence="1">The sequence shown here is derived from an EMBL/GenBank/DDBJ whole genome shotgun (WGS) entry which is preliminary data.</text>
</comment>
<name>A0A841ECY6_9ACTN</name>
<dbReference type="RefSeq" id="WP_184638569.1">
    <property type="nucleotide sequence ID" value="NZ_BAABKT010000035.1"/>
</dbReference>
<evidence type="ECO:0000313" key="1">
    <source>
        <dbReference type="EMBL" id="MBB6000856.1"/>
    </source>
</evidence>
<dbReference type="EMBL" id="JACHLY010000001">
    <property type="protein sequence ID" value="MBB6000856.1"/>
    <property type="molecule type" value="Genomic_DNA"/>
</dbReference>
<dbReference type="Proteomes" id="UP000578077">
    <property type="component" value="Unassembled WGS sequence"/>
</dbReference>
<evidence type="ECO:0000313" key="2">
    <source>
        <dbReference type="Proteomes" id="UP000578077"/>
    </source>
</evidence>
<keyword evidence="2" id="KW-1185">Reference proteome</keyword>
<accession>A0A841ECY6</accession>
<organism evidence="1 2">
    <name type="scientific">Streptomonospora salina</name>
    <dbReference type="NCBI Taxonomy" id="104205"/>
    <lineage>
        <taxon>Bacteria</taxon>
        <taxon>Bacillati</taxon>
        <taxon>Actinomycetota</taxon>
        <taxon>Actinomycetes</taxon>
        <taxon>Streptosporangiales</taxon>
        <taxon>Nocardiopsidaceae</taxon>
        <taxon>Streptomonospora</taxon>
    </lineage>
</organism>
<protein>
    <submittedName>
        <fullName evidence="1">Uncharacterized protein</fullName>
    </submittedName>
</protein>
<sequence length="78" mass="7973">MPLPNRDLAAAAVDTANANGRGLQRRAAGCAAVVLGSTTTVAGAKKALAQAHLGDEIRAAAEQLIDQLAENTEKETHP</sequence>
<reference evidence="1 2" key="1">
    <citation type="submission" date="2020-08" db="EMBL/GenBank/DDBJ databases">
        <title>Sequencing the genomes of 1000 actinobacteria strains.</title>
        <authorList>
            <person name="Klenk H.-P."/>
        </authorList>
    </citation>
    <scope>NUCLEOTIDE SEQUENCE [LARGE SCALE GENOMIC DNA]</scope>
    <source>
        <strain evidence="1 2">DSM 44593</strain>
    </source>
</reference>